<keyword evidence="4 7" id="KW-0862">Zinc</keyword>
<evidence type="ECO:0000256" key="3">
    <source>
        <dbReference type="ARBA" id="ARBA00022723"/>
    </source>
</evidence>
<organism evidence="9 10">
    <name type="scientific">Sparassis crispa</name>
    <dbReference type="NCBI Taxonomy" id="139825"/>
    <lineage>
        <taxon>Eukaryota</taxon>
        <taxon>Fungi</taxon>
        <taxon>Dikarya</taxon>
        <taxon>Basidiomycota</taxon>
        <taxon>Agaricomycotina</taxon>
        <taxon>Agaricomycetes</taxon>
        <taxon>Polyporales</taxon>
        <taxon>Sparassidaceae</taxon>
        <taxon>Sparassis</taxon>
    </lineage>
</organism>
<evidence type="ECO:0000256" key="1">
    <source>
        <dbReference type="ARBA" id="ARBA00006217"/>
    </source>
</evidence>
<keyword evidence="5 8" id="KW-0456">Lyase</keyword>
<dbReference type="PANTHER" id="PTHR11002:SF76">
    <property type="entry name" value="CARBONIC ANHYDRASE"/>
    <property type="match status" value="1"/>
</dbReference>
<dbReference type="Pfam" id="PF00484">
    <property type="entry name" value="Pro_CA"/>
    <property type="match status" value="1"/>
</dbReference>
<feature type="binding site" evidence="7">
    <location>
        <position position="46"/>
    </location>
    <ligand>
        <name>Zn(2+)</name>
        <dbReference type="ChEBI" id="CHEBI:29105"/>
    </ligand>
</feature>
<accession>A0A401H077</accession>
<dbReference type="EMBL" id="BFAD01000012">
    <property type="protein sequence ID" value="GBE87800.1"/>
    <property type="molecule type" value="Genomic_DNA"/>
</dbReference>
<evidence type="ECO:0000256" key="4">
    <source>
        <dbReference type="ARBA" id="ARBA00022833"/>
    </source>
</evidence>
<dbReference type="GO" id="GO:0071244">
    <property type="term" value="P:cellular response to carbon dioxide"/>
    <property type="evidence" value="ECO:0007669"/>
    <property type="project" value="TreeGrafter"/>
</dbReference>
<name>A0A401H077_9APHY</name>
<dbReference type="AlphaFoldDB" id="A0A401H077"/>
<dbReference type="GO" id="GO:0004089">
    <property type="term" value="F:carbonate dehydratase activity"/>
    <property type="evidence" value="ECO:0007669"/>
    <property type="project" value="UniProtKB-UniRule"/>
</dbReference>
<dbReference type="GeneID" id="38784717"/>
<dbReference type="SMART" id="SM00947">
    <property type="entry name" value="Pro_CA"/>
    <property type="match status" value="1"/>
</dbReference>
<dbReference type="SUPFAM" id="SSF53056">
    <property type="entry name" value="beta-carbonic anhydrase, cab"/>
    <property type="match status" value="1"/>
</dbReference>
<comment type="similarity">
    <text evidence="1 8">Belongs to the beta-class carbonic anhydrase family.</text>
</comment>
<feature type="binding site" evidence="7">
    <location>
        <position position="102"/>
    </location>
    <ligand>
        <name>Zn(2+)</name>
        <dbReference type="ChEBI" id="CHEBI:29105"/>
    </ligand>
</feature>
<dbReference type="Proteomes" id="UP000287166">
    <property type="component" value="Unassembled WGS sequence"/>
</dbReference>
<reference evidence="9 10" key="1">
    <citation type="journal article" date="2018" name="Sci. Rep.">
        <title>Genome sequence of the cauliflower mushroom Sparassis crispa (Hanabiratake) and its association with beneficial usage.</title>
        <authorList>
            <person name="Kiyama R."/>
            <person name="Furutani Y."/>
            <person name="Kawaguchi K."/>
            <person name="Nakanishi T."/>
        </authorList>
    </citation>
    <scope>NUCLEOTIDE SEQUENCE [LARGE SCALE GENOMIC DNA]</scope>
</reference>
<keyword evidence="3 7" id="KW-0479">Metal-binding</keyword>
<dbReference type="GO" id="GO:0008270">
    <property type="term" value="F:zinc ion binding"/>
    <property type="evidence" value="ECO:0007669"/>
    <property type="project" value="UniProtKB-UniRule"/>
</dbReference>
<dbReference type="FunCoup" id="A0A401H077">
    <property type="interactions" value="263"/>
</dbReference>
<dbReference type="Gene3D" id="3.40.1050.10">
    <property type="entry name" value="Carbonic anhydrase"/>
    <property type="match status" value="1"/>
</dbReference>
<evidence type="ECO:0000256" key="2">
    <source>
        <dbReference type="ARBA" id="ARBA00012925"/>
    </source>
</evidence>
<dbReference type="STRING" id="139825.A0A401H077"/>
<evidence type="ECO:0000256" key="6">
    <source>
        <dbReference type="ARBA" id="ARBA00048348"/>
    </source>
</evidence>
<dbReference type="InterPro" id="IPR036874">
    <property type="entry name" value="Carbonic_anhydrase_sf"/>
</dbReference>
<dbReference type="OrthoDB" id="10248475at2759"/>
<gene>
    <name evidence="9" type="ORF">SCP_1200250</name>
</gene>
<dbReference type="GO" id="GO:0034599">
    <property type="term" value="P:cellular response to oxidative stress"/>
    <property type="evidence" value="ECO:0007669"/>
    <property type="project" value="TreeGrafter"/>
</dbReference>
<keyword evidence="10" id="KW-1185">Reference proteome</keyword>
<dbReference type="InterPro" id="IPR001765">
    <property type="entry name" value="Carbonic_anhydrase"/>
</dbReference>
<evidence type="ECO:0000256" key="5">
    <source>
        <dbReference type="ARBA" id="ARBA00023239"/>
    </source>
</evidence>
<feature type="binding site" evidence="7">
    <location>
        <position position="105"/>
    </location>
    <ligand>
        <name>Zn(2+)</name>
        <dbReference type="ChEBI" id="CHEBI:29105"/>
    </ligand>
</feature>
<proteinExistence type="inferred from homology"/>
<comment type="caution">
    <text evidence="9">The sequence shown here is derived from an EMBL/GenBank/DDBJ whole genome shotgun (WGS) entry which is preliminary data.</text>
</comment>
<comment type="cofactor">
    <cofactor evidence="7">
        <name>Zn(2+)</name>
        <dbReference type="ChEBI" id="CHEBI:29105"/>
    </cofactor>
    <text evidence="7">Binds 1 zinc ion per subunit.</text>
</comment>
<evidence type="ECO:0000313" key="10">
    <source>
        <dbReference type="Proteomes" id="UP000287166"/>
    </source>
</evidence>
<evidence type="ECO:0000256" key="7">
    <source>
        <dbReference type="PIRSR" id="PIRSR601765-1"/>
    </source>
</evidence>
<dbReference type="EC" id="4.2.1.1" evidence="2 8"/>
<dbReference type="RefSeq" id="XP_027618713.1">
    <property type="nucleotide sequence ID" value="XM_027762912.1"/>
</dbReference>
<feature type="binding site" evidence="7">
    <location>
        <position position="48"/>
    </location>
    <ligand>
        <name>Zn(2+)</name>
        <dbReference type="ChEBI" id="CHEBI:29105"/>
    </ligand>
</feature>
<protein>
    <recommendedName>
        <fullName evidence="2 8">Carbonic anhydrase</fullName>
        <ecNumber evidence="2 8">4.2.1.1</ecNumber>
    </recommendedName>
    <alternativeName>
        <fullName evidence="8">Carbonate dehydratase</fullName>
    </alternativeName>
</protein>
<sequence>MAEAHNLDVPEQLLERNKNWANDIGEAFFRESVQGPQVPKVLWIGCIDSRVPESVITASMPGQILTHRNIANQFHLDDNNALSVLSLAIQPIGVSHIIVVGHTYCGGVNACHAAAHGGESIDPNTPLGRWLAPLTALAEESGLSIPDLVKENVCMQVRNVEKSEAVRAARAEGKNLWIHGWLYQLEAGCLHELIKYGPKNML</sequence>
<comment type="catalytic activity">
    <reaction evidence="6 8">
        <text>hydrogencarbonate + H(+) = CO2 + H2O</text>
        <dbReference type="Rhea" id="RHEA:10748"/>
        <dbReference type="ChEBI" id="CHEBI:15377"/>
        <dbReference type="ChEBI" id="CHEBI:15378"/>
        <dbReference type="ChEBI" id="CHEBI:16526"/>
        <dbReference type="ChEBI" id="CHEBI:17544"/>
        <dbReference type="EC" id="4.2.1.1"/>
    </reaction>
</comment>
<evidence type="ECO:0000313" key="9">
    <source>
        <dbReference type="EMBL" id="GBE87800.1"/>
    </source>
</evidence>
<dbReference type="InParanoid" id="A0A401H077"/>
<evidence type="ECO:0000256" key="8">
    <source>
        <dbReference type="RuleBase" id="RU003956"/>
    </source>
</evidence>
<dbReference type="PANTHER" id="PTHR11002">
    <property type="entry name" value="CARBONIC ANHYDRASE"/>
    <property type="match status" value="1"/>
</dbReference>
<comment type="function">
    <text evidence="8">Reversible hydration of carbon dioxide.</text>
</comment>